<evidence type="ECO:0000259" key="3">
    <source>
        <dbReference type="Pfam" id="PF23451"/>
    </source>
</evidence>
<organism evidence="4 5">
    <name type="scientific">Myceligenerans xiligouense</name>
    <dbReference type="NCBI Taxonomy" id="253184"/>
    <lineage>
        <taxon>Bacteria</taxon>
        <taxon>Bacillati</taxon>
        <taxon>Actinomycetota</taxon>
        <taxon>Actinomycetes</taxon>
        <taxon>Micrococcales</taxon>
        <taxon>Promicromonosporaceae</taxon>
        <taxon>Myceligenerans</taxon>
    </lineage>
</organism>
<dbReference type="InterPro" id="IPR056572">
    <property type="entry name" value="Zn_ribbon_PaaD"/>
</dbReference>
<dbReference type="AlphaFoldDB" id="A0A3N4YUN8"/>
<evidence type="ECO:0000259" key="2">
    <source>
        <dbReference type="Pfam" id="PF01883"/>
    </source>
</evidence>
<feature type="compositionally biased region" description="Basic and acidic residues" evidence="1">
    <location>
        <begin position="1"/>
        <end position="12"/>
    </location>
</feature>
<dbReference type="RefSeq" id="WP_123815234.1">
    <property type="nucleotide sequence ID" value="NZ_RKQZ01000001.1"/>
</dbReference>
<feature type="region of interest" description="Disordered" evidence="1">
    <location>
        <begin position="1"/>
        <end position="21"/>
    </location>
</feature>
<dbReference type="InterPro" id="IPR034904">
    <property type="entry name" value="FSCA_dom_sf"/>
</dbReference>
<evidence type="ECO:0000313" key="5">
    <source>
        <dbReference type="Proteomes" id="UP000280501"/>
    </source>
</evidence>
<dbReference type="Pfam" id="PF01883">
    <property type="entry name" value="FeS_assembly_P"/>
    <property type="match status" value="1"/>
</dbReference>
<dbReference type="SUPFAM" id="SSF117916">
    <property type="entry name" value="Fe-S cluster assembly (FSCA) domain-like"/>
    <property type="match status" value="1"/>
</dbReference>
<evidence type="ECO:0000313" key="4">
    <source>
        <dbReference type="EMBL" id="RPF22300.1"/>
    </source>
</evidence>
<dbReference type="PANTHER" id="PTHR42831">
    <property type="entry name" value="FE-S PROTEIN MATURATION AUXILIARY FACTOR YITW"/>
    <property type="match status" value="1"/>
</dbReference>
<proteinExistence type="predicted"/>
<comment type="caution">
    <text evidence="4">The sequence shown here is derived from an EMBL/GenBank/DDBJ whole genome shotgun (WGS) entry which is preliminary data.</text>
</comment>
<dbReference type="NCBIfam" id="TIGR02159">
    <property type="entry name" value="PA_CoA_Oxy4"/>
    <property type="match status" value="1"/>
</dbReference>
<dbReference type="Pfam" id="PF23451">
    <property type="entry name" value="Zn_ribbon_PaaD"/>
    <property type="match status" value="1"/>
</dbReference>
<feature type="domain" description="MIP18 family-like" evidence="2">
    <location>
        <begin position="29"/>
        <end position="93"/>
    </location>
</feature>
<evidence type="ECO:0000256" key="1">
    <source>
        <dbReference type="SAM" id="MobiDB-lite"/>
    </source>
</evidence>
<dbReference type="InterPro" id="IPR002744">
    <property type="entry name" value="MIP18-like"/>
</dbReference>
<dbReference type="InterPro" id="IPR011883">
    <property type="entry name" value="PaaD-like"/>
</dbReference>
<keyword evidence="5" id="KW-1185">Reference proteome</keyword>
<gene>
    <name evidence="4" type="ORF">EDD34_2953</name>
</gene>
<reference evidence="4 5" key="1">
    <citation type="submission" date="2018-11" db="EMBL/GenBank/DDBJ databases">
        <title>Sequencing the genomes of 1000 actinobacteria strains.</title>
        <authorList>
            <person name="Klenk H.-P."/>
        </authorList>
    </citation>
    <scope>NUCLEOTIDE SEQUENCE [LARGE SCALE GENOMIC DNA]</scope>
    <source>
        <strain evidence="4 5">DSM 15700</strain>
    </source>
</reference>
<accession>A0A3N4YUN8</accession>
<dbReference type="InterPro" id="IPR052339">
    <property type="entry name" value="Fe-S_Maturation_MIP18"/>
</dbReference>
<feature type="domain" description="PaaD zinc beta ribbon" evidence="3">
    <location>
        <begin position="134"/>
        <end position="182"/>
    </location>
</feature>
<name>A0A3N4YUN8_9MICO</name>
<dbReference type="PANTHER" id="PTHR42831:SF3">
    <property type="entry name" value="1,2-PHENYLACETYL-COA EPOXIDASE, SUBUNIT D-RELATED"/>
    <property type="match status" value="1"/>
</dbReference>
<dbReference type="EMBL" id="RKQZ01000001">
    <property type="protein sequence ID" value="RPF22300.1"/>
    <property type="molecule type" value="Genomic_DNA"/>
</dbReference>
<dbReference type="Proteomes" id="UP000280501">
    <property type="component" value="Unassembled WGS sequence"/>
</dbReference>
<dbReference type="OrthoDB" id="3684942at2"/>
<dbReference type="Gene3D" id="3.30.300.130">
    <property type="entry name" value="Fe-S cluster assembly (FSCA)"/>
    <property type="match status" value="1"/>
</dbReference>
<protein>
    <submittedName>
        <fullName evidence="4">Ring-1,2-phenylacetyl-CoA epoxidase subunit PaaD</fullName>
    </submittedName>
</protein>
<sequence>MTPTRTVRDIRSRPSGGADGLERAREVAATVVDPELPMLTLADLGVLRDVETTGDGTVVVSITPTYSGCPAMATMRDDLVRRLQEEGYDDVRVRVALHPAWTTDWITPEGRAALAEAGISPPGTRSPAGPTPVPLTLGPTRRAVRCVRCGSADVELTSEFGSTACKAMYRCRACLEPFDHVKEI</sequence>